<dbReference type="Proteomes" id="UP000236737">
    <property type="component" value="Unassembled WGS sequence"/>
</dbReference>
<evidence type="ECO:0000313" key="10">
    <source>
        <dbReference type="Proteomes" id="UP000236737"/>
    </source>
</evidence>
<dbReference type="GO" id="GO:0015562">
    <property type="term" value="F:efflux transmembrane transporter activity"/>
    <property type="evidence" value="ECO:0007669"/>
    <property type="project" value="InterPro"/>
</dbReference>
<keyword evidence="7" id="KW-0998">Cell outer membrane</keyword>
<evidence type="ECO:0000313" key="9">
    <source>
        <dbReference type="EMBL" id="SEG26772.1"/>
    </source>
</evidence>
<keyword evidence="8" id="KW-0732">Signal</keyword>
<gene>
    <name evidence="9" type="ORF">SAMN04488130_108139</name>
</gene>
<keyword evidence="4" id="KW-1134">Transmembrane beta strand</keyword>
<organism evidence="9 10">
    <name type="scientific">Flavobacterium urumqiense</name>
    <dbReference type="NCBI Taxonomy" id="935224"/>
    <lineage>
        <taxon>Bacteria</taxon>
        <taxon>Pseudomonadati</taxon>
        <taxon>Bacteroidota</taxon>
        <taxon>Flavobacteriia</taxon>
        <taxon>Flavobacteriales</taxon>
        <taxon>Flavobacteriaceae</taxon>
        <taxon>Flavobacterium</taxon>
    </lineage>
</organism>
<dbReference type="PANTHER" id="PTHR30026">
    <property type="entry name" value="OUTER MEMBRANE PROTEIN TOLC"/>
    <property type="match status" value="1"/>
</dbReference>
<evidence type="ECO:0000256" key="6">
    <source>
        <dbReference type="ARBA" id="ARBA00023136"/>
    </source>
</evidence>
<dbReference type="GO" id="GO:0009279">
    <property type="term" value="C:cell outer membrane"/>
    <property type="evidence" value="ECO:0007669"/>
    <property type="project" value="UniProtKB-SubCell"/>
</dbReference>
<dbReference type="RefSeq" id="WP_104000215.1">
    <property type="nucleotide sequence ID" value="NZ_FNVP01000008.1"/>
</dbReference>
<dbReference type="EMBL" id="FNVP01000008">
    <property type="protein sequence ID" value="SEG26772.1"/>
    <property type="molecule type" value="Genomic_DNA"/>
</dbReference>
<evidence type="ECO:0000256" key="4">
    <source>
        <dbReference type="ARBA" id="ARBA00022452"/>
    </source>
</evidence>
<evidence type="ECO:0000256" key="5">
    <source>
        <dbReference type="ARBA" id="ARBA00022692"/>
    </source>
</evidence>
<proteinExistence type="inferred from homology"/>
<keyword evidence="3" id="KW-0813">Transport</keyword>
<protein>
    <submittedName>
        <fullName evidence="9">Outer membrane protein TolC</fullName>
    </submittedName>
</protein>
<dbReference type="OrthoDB" id="654853at2"/>
<feature type="chain" id="PRO_5009290852" evidence="8">
    <location>
        <begin position="21"/>
        <end position="461"/>
    </location>
</feature>
<sequence>MKTKKLTLFLFLIFFSQGFSQTLPLKEALENGIANYGTIKAKSNYSDASKETIKQVRRDYLPNVTLSGQQDYGTVNGQNGPLYGFGGLGVASSGLPLEKQNWNAAFGALYLVNVNWDFFTFGKMKQKINLSKADSQRYEKDLNQEKFQHKIKIAAAYLNLLASQRLLISQRKNLERAMVFQNIAAVRVKNGLLAGVDSTLASAEVSQSKITLNQVKDEVKEQNNKLIALMGVSIQDFVLDTTFVTTIPKAILSQETSGENLNPILEYHKSRVDFSEQQVRLFKKEYYPTFSLFGIYQGRASGFNSDYAVNQNSFSQNYLDGIDPSRQNYLFGVGVTWNLTTIARMRKKVSAQKLISEGLQEEYNLIDQQLKIQSDAADAKIKYALENYVEAPKQVQAAQQAYLQKTTLYKNGMTNLLDVTQTLYTLNRAETDRDIIYTNVWQSLLMKAAATGDFDLFMNEF</sequence>
<keyword evidence="6" id="KW-0472">Membrane</keyword>
<evidence type="ECO:0000256" key="2">
    <source>
        <dbReference type="ARBA" id="ARBA00007613"/>
    </source>
</evidence>
<dbReference type="Pfam" id="PF02321">
    <property type="entry name" value="OEP"/>
    <property type="match status" value="1"/>
</dbReference>
<reference evidence="10" key="1">
    <citation type="submission" date="2016-10" db="EMBL/GenBank/DDBJ databases">
        <authorList>
            <person name="Varghese N."/>
            <person name="Submissions S."/>
        </authorList>
    </citation>
    <scope>NUCLEOTIDE SEQUENCE [LARGE SCALE GENOMIC DNA]</scope>
    <source>
        <strain evidence="10">CGMCC 1.9230</strain>
    </source>
</reference>
<evidence type="ECO:0000256" key="8">
    <source>
        <dbReference type="SAM" id="SignalP"/>
    </source>
</evidence>
<comment type="subcellular location">
    <subcellularLocation>
        <location evidence="1">Cell outer membrane</location>
    </subcellularLocation>
</comment>
<comment type="similarity">
    <text evidence="2">Belongs to the outer membrane factor (OMF) (TC 1.B.17) family.</text>
</comment>
<dbReference type="GO" id="GO:0015288">
    <property type="term" value="F:porin activity"/>
    <property type="evidence" value="ECO:0007669"/>
    <property type="project" value="TreeGrafter"/>
</dbReference>
<dbReference type="GO" id="GO:1990281">
    <property type="term" value="C:efflux pump complex"/>
    <property type="evidence" value="ECO:0007669"/>
    <property type="project" value="TreeGrafter"/>
</dbReference>
<dbReference type="InterPro" id="IPR003423">
    <property type="entry name" value="OMP_efflux"/>
</dbReference>
<dbReference type="PANTHER" id="PTHR30026:SF20">
    <property type="entry name" value="OUTER MEMBRANE PROTEIN TOLC"/>
    <property type="match status" value="1"/>
</dbReference>
<keyword evidence="10" id="KW-1185">Reference proteome</keyword>
<feature type="signal peptide" evidence="8">
    <location>
        <begin position="1"/>
        <end position="20"/>
    </location>
</feature>
<accession>A0A1H5YSU6</accession>
<dbReference type="SUPFAM" id="SSF56954">
    <property type="entry name" value="Outer membrane efflux proteins (OEP)"/>
    <property type="match status" value="1"/>
</dbReference>
<dbReference type="Gene3D" id="1.20.1600.10">
    <property type="entry name" value="Outer membrane efflux proteins (OEP)"/>
    <property type="match status" value="1"/>
</dbReference>
<evidence type="ECO:0000256" key="1">
    <source>
        <dbReference type="ARBA" id="ARBA00004442"/>
    </source>
</evidence>
<evidence type="ECO:0000256" key="7">
    <source>
        <dbReference type="ARBA" id="ARBA00023237"/>
    </source>
</evidence>
<dbReference type="AlphaFoldDB" id="A0A1H5YSU6"/>
<dbReference type="InterPro" id="IPR051906">
    <property type="entry name" value="TolC-like"/>
</dbReference>
<keyword evidence="5" id="KW-0812">Transmembrane</keyword>
<evidence type="ECO:0000256" key="3">
    <source>
        <dbReference type="ARBA" id="ARBA00022448"/>
    </source>
</evidence>
<name>A0A1H5YSU6_9FLAO</name>